<dbReference type="Pfam" id="PF23626">
    <property type="entry name" value="CCD_aECM"/>
    <property type="match status" value="1"/>
</dbReference>
<sequence length="169" mass="19047">MTARQPPFNRRQMQEPISVGSVNAIDQMPTPQPQLPRTGFTPVQRVTQPPLAQSQPGLFSYMNRPIMPTTPKPSAAFVQGNGIEEEAASTAKPEGSSVYKAQGNYGYWDLQKPTQDTCKGIRGMAERFNVPNVQSWIRHNCMLIQTMMIRAPCDIIFNFVDQCYKRKLL</sequence>
<dbReference type="EMBL" id="AZBU02000001">
    <property type="protein sequence ID" value="TMS39902.1"/>
    <property type="molecule type" value="Genomic_DNA"/>
</dbReference>
<protein>
    <recommendedName>
        <fullName evidence="1">aECM cysteine-cradle domain-containing protein</fullName>
    </recommendedName>
</protein>
<dbReference type="AlphaFoldDB" id="A0A4U8V228"/>
<accession>A0A4U8V228</accession>
<reference evidence="2" key="3">
    <citation type="journal article" date="2019" name="G3 (Bethesda)">
        <title>Hybrid Assembly of the Genome of the Entomopathogenic Nematode Steinernema carpocapsae Identifies the X-Chromosome.</title>
        <authorList>
            <person name="Serra L."/>
            <person name="Macchietto M."/>
            <person name="Macias-Munoz A."/>
            <person name="McGill C.J."/>
            <person name="Rodriguez I.M."/>
            <person name="Rodriguez B."/>
            <person name="Murad R."/>
            <person name="Mortazavi A."/>
        </authorList>
    </citation>
    <scope>NUCLEOTIDE SEQUENCE [LARGE SCALE GENOMIC DNA]</scope>
    <source>
        <strain evidence="2">ALL</strain>
    </source>
</reference>
<feature type="domain" description="aECM cysteine-cradle" evidence="1">
    <location>
        <begin position="114"/>
        <end position="167"/>
    </location>
</feature>
<dbReference type="InterPro" id="IPR055352">
    <property type="entry name" value="CCD_aECM"/>
</dbReference>
<proteinExistence type="predicted"/>
<evidence type="ECO:0000259" key="1">
    <source>
        <dbReference type="Pfam" id="PF23626"/>
    </source>
</evidence>
<reference evidence="2" key="2">
    <citation type="journal article" date="2015" name="Genome Biol.">
        <title>Comparative genomics of Steinernema reveals deeply conserved gene regulatory networks.</title>
        <authorList>
            <person name="Dillman A.R."/>
            <person name="Macchietto M."/>
            <person name="Porter C.F."/>
            <person name="Rogers A."/>
            <person name="Williams B."/>
            <person name="Antoshechkin I."/>
            <person name="Lee M.M."/>
            <person name="Goodwin Z."/>
            <person name="Lu X."/>
            <person name="Lewis E.E."/>
            <person name="Goodrich-Blair H."/>
            <person name="Stock S.P."/>
            <person name="Adams B.J."/>
            <person name="Sternberg P.W."/>
            <person name="Mortazavi A."/>
        </authorList>
    </citation>
    <scope>NUCLEOTIDE SEQUENCE [LARGE SCALE GENOMIC DNA]</scope>
    <source>
        <strain evidence="2">ALL</strain>
    </source>
</reference>
<name>A0A4U8V228_STECR</name>
<reference evidence="2" key="1">
    <citation type="submission" date="2013-11" db="EMBL/GenBank/DDBJ databases">
        <authorList>
            <person name="Sternberg P."/>
            <person name="Dillman A."/>
            <person name="Macchietto M."/>
        </authorList>
    </citation>
    <scope>NUCLEOTIDE SEQUENCE</scope>
    <source>
        <strain evidence="2">ALL</strain>
    </source>
</reference>
<evidence type="ECO:0000313" key="2">
    <source>
        <dbReference type="EMBL" id="TMS39902.1"/>
    </source>
</evidence>
<comment type="caution">
    <text evidence="2">The sequence shown here is derived from an EMBL/GenBank/DDBJ whole genome shotgun (WGS) entry which is preliminary data.</text>
</comment>
<organism evidence="2">
    <name type="scientific">Steinernema carpocapsae</name>
    <name type="common">Entomopathogenic nematode</name>
    <dbReference type="NCBI Taxonomy" id="34508"/>
    <lineage>
        <taxon>Eukaryota</taxon>
        <taxon>Metazoa</taxon>
        <taxon>Ecdysozoa</taxon>
        <taxon>Nematoda</taxon>
        <taxon>Chromadorea</taxon>
        <taxon>Rhabditida</taxon>
        <taxon>Tylenchina</taxon>
        <taxon>Panagrolaimomorpha</taxon>
        <taxon>Strongyloidoidea</taxon>
        <taxon>Steinernematidae</taxon>
        <taxon>Steinernema</taxon>
    </lineage>
</organism>
<gene>
    <name evidence="2" type="ORF">L596_006358</name>
</gene>